<reference evidence="3" key="1">
    <citation type="submission" date="2022-07" db="EMBL/GenBank/DDBJ databases">
        <title>Draft genome sequence of Zalerion maritima ATCC 34329, a (micro)plastics degrading marine fungus.</title>
        <authorList>
            <person name="Paco A."/>
            <person name="Goncalves M.F.M."/>
            <person name="Rocha-Santos T.A.P."/>
            <person name="Alves A."/>
        </authorList>
    </citation>
    <scope>NUCLEOTIDE SEQUENCE</scope>
    <source>
        <strain evidence="3">ATCC 34329</strain>
    </source>
</reference>
<dbReference type="Proteomes" id="UP001201980">
    <property type="component" value="Unassembled WGS sequence"/>
</dbReference>
<dbReference type="EMBL" id="JAKWBI020000051">
    <property type="protein sequence ID" value="KAJ2904537.1"/>
    <property type="molecule type" value="Genomic_DNA"/>
</dbReference>
<keyword evidence="4" id="KW-1185">Reference proteome</keyword>
<evidence type="ECO:0000256" key="1">
    <source>
        <dbReference type="SAM" id="Coils"/>
    </source>
</evidence>
<keyword evidence="1" id="KW-0175">Coiled coil</keyword>
<comment type="caution">
    <text evidence="3">The sequence shown here is derived from an EMBL/GenBank/DDBJ whole genome shotgun (WGS) entry which is preliminary data.</text>
</comment>
<dbReference type="AlphaFoldDB" id="A0AAD5RWF7"/>
<feature type="compositionally biased region" description="Polar residues" evidence="2">
    <location>
        <begin position="14"/>
        <end position="30"/>
    </location>
</feature>
<accession>A0AAD5RWF7</accession>
<feature type="region of interest" description="Disordered" evidence="2">
    <location>
        <begin position="191"/>
        <end position="219"/>
    </location>
</feature>
<feature type="compositionally biased region" description="Basic and acidic residues" evidence="2">
    <location>
        <begin position="196"/>
        <end position="219"/>
    </location>
</feature>
<gene>
    <name evidence="3" type="ORF">MKZ38_007869</name>
</gene>
<evidence type="ECO:0000313" key="3">
    <source>
        <dbReference type="EMBL" id="KAJ2904537.1"/>
    </source>
</evidence>
<name>A0AAD5RWF7_9PEZI</name>
<proteinExistence type="predicted"/>
<evidence type="ECO:0000256" key="2">
    <source>
        <dbReference type="SAM" id="MobiDB-lite"/>
    </source>
</evidence>
<evidence type="ECO:0000313" key="4">
    <source>
        <dbReference type="Proteomes" id="UP001201980"/>
    </source>
</evidence>
<organism evidence="3 4">
    <name type="scientific">Zalerion maritima</name>
    <dbReference type="NCBI Taxonomy" id="339359"/>
    <lineage>
        <taxon>Eukaryota</taxon>
        <taxon>Fungi</taxon>
        <taxon>Dikarya</taxon>
        <taxon>Ascomycota</taxon>
        <taxon>Pezizomycotina</taxon>
        <taxon>Sordariomycetes</taxon>
        <taxon>Lulworthiomycetidae</taxon>
        <taxon>Lulworthiales</taxon>
        <taxon>Lulworthiaceae</taxon>
        <taxon>Zalerion</taxon>
    </lineage>
</organism>
<feature type="region of interest" description="Disordered" evidence="2">
    <location>
        <begin position="1"/>
        <end position="32"/>
    </location>
</feature>
<sequence>MARKRKTPTIPGPQYQSGYRTVPRMTSSGPTVPILRDRRDPAQRMLPGYDYGAEITVADHPREVPGYDGCEMIEFANTYLRGEPPIRRPYPSTFKTPEWMLFRLESSPSDPECNRYLKDLWRRHELLKRAQRVHFPTELGIPVMALDRLTYFGQHPRFCRPFAGGFHSAVKMNYLEYRKWCAEHYRPRYTKGAKLPPERGPDYDGPRKAPDISPSPEDREAFEWSKKIYETKRFKIAPAIRSSVKAEMEKNEQSGSPIFMLLSTTLVRDTLLEFIPRLRDMGNMAGSCQKAHELIYGSSESSVTIWDLRTHSFNHCEKDRDVCDALLMRDPNAIHDRGVRPILLVQNSHKHLSRKRDSIPKNESNIEGATFDPFGKMMTALHFFRNQIKVLHLNGVPLLTADSVGIIVRSLPNLKHLTIADCELVNFCEASKVLDVISEARRSLTNQVVDEVIPVDKPVEPPAKTSYEPIHLDLDISPVYWVGEGDATRVGSYGIFYAAPSRAAMPRQIFVLSVIGKYLEIVTKGFEMGVNFTEKGCAMRRFIERLPLDYGLGIHIIDAACRHYSILKHGMKGLTNSEKKDVQFRQDCHINYLYTEFHCDELQFQTLLMNDTSEDVPYNRPTRVCSTCRRGGLPRPLVTWDGYYQHCYGCKLADLIEDDEKVHHWLAKKRQVAKDIVKRIKWSGENERFMTAKEASSNHSFEWRLLLQHEEDKVLDLAELAQNYKLYSLEAQAYQKQLRTIKERDARRQIDWNRKALKHLESSGLPRDVWASYGHSDNGNANDYDADADGETTS</sequence>
<feature type="coiled-coil region" evidence="1">
    <location>
        <begin position="717"/>
        <end position="744"/>
    </location>
</feature>
<protein>
    <submittedName>
        <fullName evidence="3">Uncharacterized protein</fullName>
    </submittedName>
</protein>